<dbReference type="CDD" id="cd03396">
    <property type="entry name" value="PAP2_like_6"/>
    <property type="match status" value="1"/>
</dbReference>
<comment type="caution">
    <text evidence="3">The sequence shown here is derived from an EMBL/GenBank/DDBJ whole genome shotgun (WGS) entry which is preliminary data.</text>
</comment>
<feature type="transmembrane region" description="Helical" evidence="1">
    <location>
        <begin position="185"/>
        <end position="204"/>
    </location>
</feature>
<gene>
    <name evidence="3" type="ORF">EDC61_10483</name>
</gene>
<feature type="transmembrane region" description="Helical" evidence="1">
    <location>
        <begin position="82"/>
        <end position="101"/>
    </location>
</feature>
<sequence>MNRPLLYYSFVGFGLLFLLAPELDLWASGLFYRVGEGFFLNPWLDPIHKAVPLLSQIIVGSLLAALIVASLVSAAWSLRKGLIYLLLVAALGPGLLVNTVFKDNWGRARPVQVENFGGDKAFTPAWVPARQCARNCAFVCGDASVGFFLLAPGFLLARQRRAWLAVGLIAGGLLGLMRLAQGGHFLSDVIFAFYLVYFSAWLLHRWFYAGAISRMEDAP</sequence>
<keyword evidence="1" id="KW-0812">Transmembrane</keyword>
<evidence type="ECO:0000259" key="2">
    <source>
        <dbReference type="Pfam" id="PF01569"/>
    </source>
</evidence>
<dbReference type="RefSeq" id="WP_126462699.1">
    <property type="nucleotide sequence ID" value="NZ_AP018721.1"/>
</dbReference>
<dbReference type="InterPro" id="IPR036938">
    <property type="entry name" value="PAP2/HPO_sf"/>
</dbReference>
<organism evidence="3 4">
    <name type="scientific">Sulfuritortus calidifontis</name>
    <dbReference type="NCBI Taxonomy" id="1914471"/>
    <lineage>
        <taxon>Bacteria</taxon>
        <taxon>Pseudomonadati</taxon>
        <taxon>Pseudomonadota</taxon>
        <taxon>Betaproteobacteria</taxon>
        <taxon>Nitrosomonadales</taxon>
        <taxon>Thiobacillaceae</taxon>
        <taxon>Sulfuritortus</taxon>
    </lineage>
</organism>
<evidence type="ECO:0000313" key="4">
    <source>
        <dbReference type="Proteomes" id="UP000295135"/>
    </source>
</evidence>
<protein>
    <submittedName>
        <fullName evidence="3">Lipid A 4'-phosphatase</fullName>
    </submittedName>
</protein>
<feature type="domain" description="Phosphatidic acid phosphatase type 2/haloperoxidase" evidence="2">
    <location>
        <begin position="85"/>
        <end position="208"/>
    </location>
</feature>
<feature type="transmembrane region" description="Helical" evidence="1">
    <location>
        <begin position="53"/>
        <end position="76"/>
    </location>
</feature>
<feature type="transmembrane region" description="Helical" evidence="1">
    <location>
        <begin position="6"/>
        <end position="32"/>
    </location>
</feature>
<keyword evidence="1" id="KW-1133">Transmembrane helix</keyword>
<dbReference type="OrthoDB" id="9813524at2"/>
<dbReference type="Proteomes" id="UP000295135">
    <property type="component" value="Unassembled WGS sequence"/>
</dbReference>
<keyword evidence="4" id="KW-1185">Reference proteome</keyword>
<keyword evidence="1" id="KW-0472">Membrane</keyword>
<dbReference type="Gene3D" id="1.20.144.10">
    <property type="entry name" value="Phosphatidic acid phosphatase type 2/haloperoxidase"/>
    <property type="match status" value="1"/>
</dbReference>
<dbReference type="SUPFAM" id="SSF48317">
    <property type="entry name" value="Acid phosphatase/Vanadium-dependent haloperoxidase"/>
    <property type="match status" value="1"/>
</dbReference>
<proteinExistence type="predicted"/>
<accession>A0A4R3JWS2</accession>
<dbReference type="Pfam" id="PF01569">
    <property type="entry name" value="PAP2"/>
    <property type="match status" value="1"/>
</dbReference>
<name>A0A4R3JWS2_9PROT</name>
<evidence type="ECO:0000313" key="3">
    <source>
        <dbReference type="EMBL" id="TCS72669.1"/>
    </source>
</evidence>
<dbReference type="EMBL" id="SLZY01000004">
    <property type="protein sequence ID" value="TCS72669.1"/>
    <property type="molecule type" value="Genomic_DNA"/>
</dbReference>
<dbReference type="AlphaFoldDB" id="A0A4R3JWS2"/>
<dbReference type="InterPro" id="IPR000326">
    <property type="entry name" value="PAP2/HPO"/>
</dbReference>
<evidence type="ECO:0000256" key="1">
    <source>
        <dbReference type="SAM" id="Phobius"/>
    </source>
</evidence>
<reference evidence="3 4" key="1">
    <citation type="submission" date="2019-03" db="EMBL/GenBank/DDBJ databases">
        <title>Genomic Encyclopedia of Type Strains, Phase IV (KMG-IV): sequencing the most valuable type-strain genomes for metagenomic binning, comparative biology and taxonomic classification.</title>
        <authorList>
            <person name="Goeker M."/>
        </authorList>
    </citation>
    <scope>NUCLEOTIDE SEQUENCE [LARGE SCALE GENOMIC DNA]</scope>
    <source>
        <strain evidence="3 4">DSM 103923</strain>
    </source>
</reference>
<feature type="transmembrane region" description="Helical" evidence="1">
    <location>
        <begin position="162"/>
        <end position="179"/>
    </location>
</feature>